<sequence>MHAAQFQHSTEQRSSNKFSLNKPSLGEAEEGVGTSLFHQKMAQRRLLSPEEEMILHSVLFSVSPQKFLLHRLIVISHLPHRPSDKSELGDHYQKMNQSLQRCYPGDGITGLLLIYPTCLLHLMECSTEVLVSILQDLGDTQGNPHCALIQEPRVLLVSHDIPNRLFPEWNYRLLTMSAHTLSEEPHTDNTEKLASDTLALLLKLGKCLLEASKGSTESPLSVLDEMPELIVPQDVVSQLVAREDLMTPQQYLQSYYMPLDVLMDSEPYTCIKENEEWQLDTYVAFLPDAPEWSQLSRITS</sequence>
<dbReference type="Proteomes" id="UP000504632">
    <property type="component" value="Chromosome 5"/>
</dbReference>
<dbReference type="InParanoid" id="A0A6J2VFV7"/>
<dbReference type="SMART" id="SM01034">
    <property type="entry name" value="BLUF"/>
    <property type="match status" value="1"/>
</dbReference>
<feature type="compositionally biased region" description="Polar residues" evidence="1">
    <location>
        <begin position="1"/>
        <end position="22"/>
    </location>
</feature>
<accession>A0A6J2VFV7</accession>
<evidence type="ECO:0000313" key="4">
    <source>
        <dbReference type="RefSeq" id="XP_030630703.1"/>
    </source>
</evidence>
<dbReference type="GO" id="GO:0071949">
    <property type="term" value="F:FAD binding"/>
    <property type="evidence" value="ECO:0007669"/>
    <property type="project" value="InterPro"/>
</dbReference>
<keyword evidence="3" id="KW-1185">Reference proteome</keyword>
<dbReference type="RefSeq" id="XP_030630703.1">
    <property type="nucleotide sequence ID" value="XM_030774843.1"/>
</dbReference>
<feature type="region of interest" description="Disordered" evidence="1">
    <location>
        <begin position="1"/>
        <end position="27"/>
    </location>
</feature>
<dbReference type="PANTHER" id="PTHR34035:SF1">
    <property type="entry name" value="TESTIS-EXPRESSED PROTEIN 47"/>
    <property type="match status" value="1"/>
</dbReference>
<evidence type="ECO:0000256" key="1">
    <source>
        <dbReference type="SAM" id="MobiDB-lite"/>
    </source>
</evidence>
<name>A0A6J2VFV7_CHACN</name>
<dbReference type="Pfam" id="PF24787">
    <property type="entry name" value="TEX47"/>
    <property type="match status" value="1"/>
</dbReference>
<dbReference type="GeneID" id="115812363"/>
<reference evidence="4" key="1">
    <citation type="submission" date="2025-08" db="UniProtKB">
        <authorList>
            <consortium name="RefSeq"/>
        </authorList>
    </citation>
    <scope>IDENTIFICATION</scope>
</reference>
<evidence type="ECO:0000313" key="3">
    <source>
        <dbReference type="Proteomes" id="UP000504632"/>
    </source>
</evidence>
<organism evidence="3 4">
    <name type="scientific">Chanos chanos</name>
    <name type="common">Milkfish</name>
    <name type="synonym">Mugil chanos</name>
    <dbReference type="NCBI Taxonomy" id="29144"/>
    <lineage>
        <taxon>Eukaryota</taxon>
        <taxon>Metazoa</taxon>
        <taxon>Chordata</taxon>
        <taxon>Craniata</taxon>
        <taxon>Vertebrata</taxon>
        <taxon>Euteleostomi</taxon>
        <taxon>Actinopterygii</taxon>
        <taxon>Neopterygii</taxon>
        <taxon>Teleostei</taxon>
        <taxon>Ostariophysi</taxon>
        <taxon>Gonorynchiformes</taxon>
        <taxon>Chanidae</taxon>
        <taxon>Chanos</taxon>
    </lineage>
</organism>
<dbReference type="OrthoDB" id="548795at2759"/>
<dbReference type="PANTHER" id="PTHR34035">
    <property type="entry name" value="TESTIS-EXPRESSED PROTEIN 47"/>
    <property type="match status" value="1"/>
</dbReference>
<feature type="domain" description="BLUF" evidence="2">
    <location>
        <begin position="69"/>
        <end position="173"/>
    </location>
</feature>
<dbReference type="CTD" id="219557"/>
<proteinExistence type="predicted"/>
<dbReference type="InterPro" id="IPR055308">
    <property type="entry name" value="TEX47-like"/>
</dbReference>
<evidence type="ECO:0000259" key="2">
    <source>
        <dbReference type="SMART" id="SM01034"/>
    </source>
</evidence>
<dbReference type="GO" id="GO:0009882">
    <property type="term" value="F:blue light photoreceptor activity"/>
    <property type="evidence" value="ECO:0007669"/>
    <property type="project" value="InterPro"/>
</dbReference>
<dbReference type="AlphaFoldDB" id="A0A6J2VFV7"/>
<gene>
    <name evidence="4" type="primary">tex47</name>
</gene>
<dbReference type="InterPro" id="IPR007024">
    <property type="entry name" value="BLUF_domain"/>
</dbReference>
<protein>
    <submittedName>
        <fullName evidence="4">Testis-expressed protein 47</fullName>
    </submittedName>
</protein>